<dbReference type="Pfam" id="PF01464">
    <property type="entry name" value="SLT"/>
    <property type="match status" value="1"/>
</dbReference>
<dbReference type="SUPFAM" id="SSF53955">
    <property type="entry name" value="Lysozyme-like"/>
    <property type="match status" value="1"/>
</dbReference>
<evidence type="ECO:0000313" key="7">
    <source>
        <dbReference type="Proteomes" id="UP000018679"/>
    </source>
</evidence>
<gene>
    <name evidence="6" type="ORF">L566_0432</name>
</gene>
<feature type="region of interest" description="Disordered" evidence="3">
    <location>
        <begin position="1"/>
        <end position="25"/>
    </location>
</feature>
<dbReference type="Proteomes" id="UP000018679">
    <property type="component" value="Unassembled WGS sequence"/>
</dbReference>
<protein>
    <submittedName>
        <fullName evidence="6">Transglycosylase SLT domain protein</fullName>
    </submittedName>
</protein>
<dbReference type="SUPFAM" id="SSF48435">
    <property type="entry name" value="Bacterial muramidases"/>
    <property type="match status" value="1"/>
</dbReference>
<comment type="caution">
    <text evidence="6">The sequence shown here is derived from an EMBL/GenBank/DDBJ whole genome shotgun (WGS) entry which is preliminary data.</text>
</comment>
<dbReference type="InterPro" id="IPR037061">
    <property type="entry name" value="Lytic_TGlycoase_superhlx_L_sf"/>
</dbReference>
<accession>A0AAI9NFT5</accession>
<dbReference type="Pfam" id="PF14718">
    <property type="entry name" value="SLT_L"/>
    <property type="match status" value="1"/>
</dbReference>
<sequence length="767" mass="84204">MGGGLFAGQVEPGEQTSAHQQRPAAALAAGQLGPGLPQSRAQRGCGILGGILSVHADLAMKRVLEARRYQKLALRDAADGMRGWLPVLALFTAACAPVDAQQRAAASTAPAAVSMQAAPDAEQARRPIAVPPAVLAGLPPAPQTPAQQAVVAAREASQRKQWSVLGALAPQARTDPLGMYPEYWLLRYQLWSPPGGRRPDAELQRFLAAHAGSYLEDRLRGDWIQAAARAGDFETVRRLGPVKQGNAQIACAGLDARHMTGQRASAAEAVAAFAPGTACWALYDQLVADGVLGWDEIQPQLRDAIEAGKLSDARKLAQYIFEPKDQKSYDQMMKNPMKWLVRQDKSPVGRNEKELVTLALARLNKPDVSVADSYLRREWSRHLPRQNLAWVRSQYALVAVLNQDPRAYEWYREAGAVRMTEYSHAWKVRSALRQPRIDWKWVIEAIEGMPPSQQAEPVWVYWKARGQAALGRAQQASQAYASIADQFNFYGQLAAEELGRRITVPPAPAPVTDAEIAEARAHPGLRRAIYLFRLGWRAEAVPEWNFSLRGMSDRQLFAAAELARAEGIYDRVVNTSERTAEQFDFSQRFIAPFEGRVSAKARAIDLDPAWVYGLIRQESRFIMDARSHAGASGLMQLMPATAKWVAGKIGMSDFRPGSVNDFDVNTELGTQYLNIVLQGLDGSQVLASAGYNAGPGRPRNWRASFGHPVEGAIFAETIPFNETRLYVKNVMSNAVYYAAMFSGQPQSLKERLGSIVPPQAALATNQR</sequence>
<name>A0AAI9NFT5_BORPT</name>
<organism evidence="6 7">
    <name type="scientific">Bordetella pertussis CHLA-26</name>
    <dbReference type="NCBI Taxonomy" id="1331284"/>
    <lineage>
        <taxon>Bacteria</taxon>
        <taxon>Pseudomonadati</taxon>
        <taxon>Pseudomonadota</taxon>
        <taxon>Betaproteobacteria</taxon>
        <taxon>Burkholderiales</taxon>
        <taxon>Alcaligenaceae</taxon>
        <taxon>Bordetella</taxon>
    </lineage>
</organism>
<keyword evidence="2" id="KW-0732">Signal</keyword>
<dbReference type="GO" id="GO:0042597">
    <property type="term" value="C:periplasmic space"/>
    <property type="evidence" value="ECO:0007669"/>
    <property type="project" value="InterPro"/>
</dbReference>
<dbReference type="InterPro" id="IPR008939">
    <property type="entry name" value="Lytic_TGlycosylase_superhlx_U"/>
</dbReference>
<dbReference type="Gene3D" id="1.25.20.10">
    <property type="entry name" value="Bacterial muramidases"/>
    <property type="match status" value="1"/>
</dbReference>
<dbReference type="Gene3D" id="1.10.530.10">
    <property type="match status" value="1"/>
</dbReference>
<feature type="domain" description="Transglycosylase SLT" evidence="4">
    <location>
        <begin position="600"/>
        <end position="706"/>
    </location>
</feature>
<dbReference type="InterPro" id="IPR012289">
    <property type="entry name" value="Lytic_TGlycosylase_superhlx_L"/>
</dbReference>
<dbReference type="PANTHER" id="PTHR37423">
    <property type="entry name" value="SOLUBLE LYTIC MUREIN TRANSGLYCOSYLASE-RELATED"/>
    <property type="match status" value="1"/>
</dbReference>
<evidence type="ECO:0000256" key="2">
    <source>
        <dbReference type="ARBA" id="ARBA00022729"/>
    </source>
</evidence>
<dbReference type="Gene3D" id="1.10.1240.20">
    <property type="entry name" value="Lytic transglycosylase, superhelical linker domain"/>
    <property type="match status" value="1"/>
</dbReference>
<dbReference type="EMBL" id="AXSB02000007">
    <property type="protein sequence ID" value="ETH31935.1"/>
    <property type="molecule type" value="Genomic_DNA"/>
</dbReference>
<evidence type="ECO:0000259" key="5">
    <source>
        <dbReference type="Pfam" id="PF14718"/>
    </source>
</evidence>
<reference evidence="6 7" key="1">
    <citation type="journal article" date="2013" name="Genome Announc.">
        <title>Genome Sequences of 28 Bordetella pertussis U.S. Outbreak Strains Dating from 2010 to 2012.</title>
        <authorList>
            <person name="Harvill E.T."/>
            <person name="Goodfield L.L."/>
            <person name="Ivanov Y."/>
            <person name="Meyer J.A."/>
            <person name="Newth C."/>
            <person name="Cassiday P."/>
            <person name="Tondella M.L."/>
            <person name="Liao P."/>
            <person name="Zimmerman J."/>
            <person name="Meert K."/>
            <person name="Wessel D."/>
            <person name="Berger J."/>
            <person name="Dean J.M."/>
            <person name="Holubkov R."/>
            <person name="Burr J."/>
            <person name="Liu T."/>
            <person name="Brinkac L."/>
            <person name="Kim M."/>
            <person name="Losada L."/>
        </authorList>
    </citation>
    <scope>NUCLEOTIDE SEQUENCE [LARGE SCALE GENOMIC DNA]</scope>
    <source>
        <strain evidence="6 7">CHLA-26</strain>
    </source>
</reference>
<evidence type="ECO:0000256" key="3">
    <source>
        <dbReference type="SAM" id="MobiDB-lite"/>
    </source>
</evidence>
<dbReference type="AlphaFoldDB" id="A0AAI9NFT5"/>
<feature type="domain" description="Lytic transglycosylase superhelical linker" evidence="5">
    <location>
        <begin position="520"/>
        <end position="578"/>
    </location>
</feature>
<evidence type="ECO:0000313" key="6">
    <source>
        <dbReference type="EMBL" id="ETH31935.1"/>
    </source>
</evidence>
<proteinExistence type="inferred from homology"/>
<dbReference type="PANTHER" id="PTHR37423:SF5">
    <property type="entry name" value="SOLUBLE LYTIC MUREIN TRANSGLYCOSYLASE"/>
    <property type="match status" value="1"/>
</dbReference>
<evidence type="ECO:0000259" key="4">
    <source>
        <dbReference type="Pfam" id="PF01464"/>
    </source>
</evidence>
<dbReference type="CDD" id="cd13401">
    <property type="entry name" value="Slt70-like"/>
    <property type="match status" value="1"/>
</dbReference>
<dbReference type="InterPro" id="IPR023346">
    <property type="entry name" value="Lysozyme-like_dom_sf"/>
</dbReference>
<dbReference type="InterPro" id="IPR008258">
    <property type="entry name" value="Transglycosylase_SLT_dom_1"/>
</dbReference>
<dbReference type="GO" id="GO:0004553">
    <property type="term" value="F:hydrolase activity, hydrolyzing O-glycosyl compounds"/>
    <property type="evidence" value="ECO:0007669"/>
    <property type="project" value="InterPro"/>
</dbReference>
<evidence type="ECO:0000256" key="1">
    <source>
        <dbReference type="ARBA" id="ARBA00007734"/>
    </source>
</evidence>
<comment type="similarity">
    <text evidence="1">Belongs to the transglycosylase Slt family.</text>
</comment>